<name>A0A9P7DEB7_9AGAM</name>
<dbReference type="RefSeq" id="XP_041156199.1">
    <property type="nucleotide sequence ID" value="XM_041300555.1"/>
</dbReference>
<accession>A0A9P7DEB7</accession>
<protein>
    <submittedName>
        <fullName evidence="1">Uncharacterized protein</fullName>
    </submittedName>
</protein>
<organism evidence="1 2">
    <name type="scientific">Suillus plorans</name>
    <dbReference type="NCBI Taxonomy" id="116603"/>
    <lineage>
        <taxon>Eukaryota</taxon>
        <taxon>Fungi</taxon>
        <taxon>Dikarya</taxon>
        <taxon>Basidiomycota</taxon>
        <taxon>Agaricomycotina</taxon>
        <taxon>Agaricomycetes</taxon>
        <taxon>Agaricomycetidae</taxon>
        <taxon>Boletales</taxon>
        <taxon>Suillineae</taxon>
        <taxon>Suillaceae</taxon>
        <taxon>Suillus</taxon>
    </lineage>
</organism>
<gene>
    <name evidence="1" type="ORF">HD556DRAFT_1311631</name>
</gene>
<proteinExistence type="predicted"/>
<sequence length="137" mass="15574">MLPSGDYKIQNFLHTDRFIHMKADGTVVGYEEADIVHLNVTNAAMGLGTLFDKLRNKYIVIDNETGNVVGCDDSQELQFSTEGDKKYIIHIMNVDEVWLLNKGKDWTPIVTAPAPPPGVQDYERKYWLFAEDSEMYG</sequence>
<reference evidence="1" key="1">
    <citation type="journal article" date="2020" name="New Phytol.">
        <title>Comparative genomics reveals dynamic genome evolution in host specialist ectomycorrhizal fungi.</title>
        <authorList>
            <person name="Lofgren L.A."/>
            <person name="Nguyen N.H."/>
            <person name="Vilgalys R."/>
            <person name="Ruytinx J."/>
            <person name="Liao H.L."/>
            <person name="Branco S."/>
            <person name="Kuo A."/>
            <person name="LaButti K."/>
            <person name="Lipzen A."/>
            <person name="Andreopoulos W."/>
            <person name="Pangilinan J."/>
            <person name="Riley R."/>
            <person name="Hundley H."/>
            <person name="Na H."/>
            <person name="Barry K."/>
            <person name="Grigoriev I.V."/>
            <person name="Stajich J.E."/>
            <person name="Kennedy P.G."/>
        </authorList>
    </citation>
    <scope>NUCLEOTIDE SEQUENCE</scope>
    <source>
        <strain evidence="1">S12</strain>
    </source>
</reference>
<dbReference type="Proteomes" id="UP000719766">
    <property type="component" value="Unassembled WGS sequence"/>
</dbReference>
<dbReference type="AlphaFoldDB" id="A0A9P7DEB7"/>
<dbReference type="GeneID" id="64594319"/>
<dbReference type="Gene3D" id="2.80.10.50">
    <property type="match status" value="1"/>
</dbReference>
<dbReference type="EMBL" id="JABBWE010000062">
    <property type="protein sequence ID" value="KAG1789063.1"/>
    <property type="molecule type" value="Genomic_DNA"/>
</dbReference>
<keyword evidence="2" id="KW-1185">Reference proteome</keyword>
<comment type="caution">
    <text evidence="1">The sequence shown here is derived from an EMBL/GenBank/DDBJ whole genome shotgun (WGS) entry which is preliminary data.</text>
</comment>
<evidence type="ECO:0000313" key="2">
    <source>
        <dbReference type="Proteomes" id="UP000719766"/>
    </source>
</evidence>
<evidence type="ECO:0000313" key="1">
    <source>
        <dbReference type="EMBL" id="KAG1789063.1"/>
    </source>
</evidence>
<dbReference type="OrthoDB" id="2636785at2759"/>